<dbReference type="InterPro" id="IPR050695">
    <property type="entry name" value="N-acetylmuramoyl_amidase_3"/>
</dbReference>
<comment type="caution">
    <text evidence="3">The sequence shown here is derived from an EMBL/GenBank/DDBJ whole genome shotgun (WGS) entry which is preliminary data.</text>
</comment>
<dbReference type="SMART" id="SM00646">
    <property type="entry name" value="Ami_3"/>
    <property type="match status" value="1"/>
</dbReference>
<protein>
    <submittedName>
        <fullName evidence="3">N-acetylmuramoyl-L-alanine amidase</fullName>
    </submittedName>
</protein>
<proteinExistence type="predicted"/>
<dbReference type="EMBL" id="JACONZ010000003">
    <property type="protein sequence ID" value="MBC5581647.1"/>
    <property type="molecule type" value="Genomic_DNA"/>
</dbReference>
<dbReference type="GO" id="GO:0030288">
    <property type="term" value="C:outer membrane-bounded periplasmic space"/>
    <property type="evidence" value="ECO:0007669"/>
    <property type="project" value="TreeGrafter"/>
</dbReference>
<dbReference type="Gene3D" id="3.40.630.40">
    <property type="entry name" value="Zn-dependent exopeptidases"/>
    <property type="match status" value="1"/>
</dbReference>
<evidence type="ECO:0000313" key="3">
    <source>
        <dbReference type="EMBL" id="MBC5581647.1"/>
    </source>
</evidence>
<evidence type="ECO:0000259" key="2">
    <source>
        <dbReference type="SMART" id="SM00646"/>
    </source>
</evidence>
<evidence type="ECO:0000256" key="1">
    <source>
        <dbReference type="ARBA" id="ARBA00022801"/>
    </source>
</evidence>
<dbReference type="RefSeq" id="WP_186888018.1">
    <property type="nucleotide sequence ID" value="NZ_JACONZ010000003.1"/>
</dbReference>
<evidence type="ECO:0000313" key="4">
    <source>
        <dbReference type="Proteomes" id="UP000659630"/>
    </source>
</evidence>
<accession>A0A923L1A2</accession>
<dbReference type="PANTHER" id="PTHR30404">
    <property type="entry name" value="N-ACETYLMURAMOYL-L-ALANINE AMIDASE"/>
    <property type="match status" value="1"/>
</dbReference>
<dbReference type="Proteomes" id="UP000659630">
    <property type="component" value="Unassembled WGS sequence"/>
</dbReference>
<reference evidence="3" key="1">
    <citation type="submission" date="2020-08" db="EMBL/GenBank/DDBJ databases">
        <title>Genome public.</title>
        <authorList>
            <person name="Liu C."/>
            <person name="Sun Q."/>
        </authorList>
    </citation>
    <scope>NUCLEOTIDE SEQUENCE</scope>
    <source>
        <strain evidence="3">BX8</strain>
    </source>
</reference>
<dbReference type="Gene3D" id="3.20.20.80">
    <property type="entry name" value="Glycosidases"/>
    <property type="match status" value="1"/>
</dbReference>
<dbReference type="GO" id="GO:0008745">
    <property type="term" value="F:N-acetylmuramoyl-L-alanine amidase activity"/>
    <property type="evidence" value="ECO:0007669"/>
    <property type="project" value="InterPro"/>
</dbReference>
<dbReference type="GO" id="GO:0009253">
    <property type="term" value="P:peptidoglycan catabolic process"/>
    <property type="evidence" value="ECO:0007669"/>
    <property type="project" value="InterPro"/>
</dbReference>
<dbReference type="InterPro" id="IPR002508">
    <property type="entry name" value="MurNAc-LAA_cat"/>
</dbReference>
<dbReference type="CDD" id="cd02696">
    <property type="entry name" value="MurNAc-LAA"/>
    <property type="match status" value="1"/>
</dbReference>
<feature type="domain" description="MurNAc-LAA" evidence="2">
    <location>
        <begin position="702"/>
        <end position="809"/>
    </location>
</feature>
<name>A0A923L1A2_9FIRM</name>
<keyword evidence="1" id="KW-0378">Hydrolase</keyword>
<gene>
    <name evidence="3" type="ORF">H8S23_09025</name>
</gene>
<dbReference type="PANTHER" id="PTHR30404:SF0">
    <property type="entry name" value="N-ACETYLMURAMOYL-L-ALANINE AMIDASE AMIC"/>
    <property type="match status" value="1"/>
</dbReference>
<dbReference type="SUPFAM" id="SSF53187">
    <property type="entry name" value="Zn-dependent exopeptidases"/>
    <property type="match status" value="1"/>
</dbReference>
<dbReference type="InterPro" id="IPR013783">
    <property type="entry name" value="Ig-like_fold"/>
</dbReference>
<organism evidence="3 4">
    <name type="scientific">Anaerofilum hominis</name>
    <dbReference type="NCBI Taxonomy" id="2763016"/>
    <lineage>
        <taxon>Bacteria</taxon>
        <taxon>Bacillati</taxon>
        <taxon>Bacillota</taxon>
        <taxon>Clostridia</taxon>
        <taxon>Eubacteriales</taxon>
        <taxon>Oscillospiraceae</taxon>
        <taxon>Anaerofilum</taxon>
    </lineage>
</organism>
<dbReference type="Pfam" id="PF01520">
    <property type="entry name" value="Amidase_3"/>
    <property type="match status" value="1"/>
</dbReference>
<sequence length="815" mass="84202">MRTKMKLLLVLLAAAVAGIALVLLAGVLDLRPAARAYTVEGPVRALRAPMAGPGGALAAVTPEMTEQEAAAALQTVVDGAVAAGANTLLFEVQSAEVAGVYYDDKEFAPVNSALDPLKTLCALAEQAGVQVIAVVEPFAAGPADKSTARGTLASDFYSETLRYDGGLWFNPLNVRCVDRLAAAYARLIRHYPVAGVVFSGLEFGAGSDALAQGLAVLGAKMEKAAGEKAVGLTFDSAAAPLTAAQTAALTAEGFDLLLPRGVDGAALQQWRDACPDARVLPCAPANDPGGFSALLRTLSLKNDLPGAVLGDLTAAMQNPADVGLMVSYFCEPVAVSSPGVSTALAASYPPDGSTVTSETVVILGTSDPTRPLTVSSGGSVLRAQGGSFAVEVPLQVGRNEFTLSQEGGGTAAVTVIRREPAAGGGGSGAPKPDTSLDGSLAGRYVEVTAQLASTLNDPGNDDAIAMTVKQGARISIQGTVETLRSGKITTAYLLSSGDYLLAGNAQLVEDDAPTTFSAPEQSVSGRGDLSLKLAGGTPMCYDDYRDGVLTLKFYDTALGFDVSALQNDFVAAAAAEPLDPEKDGGEGIKLSLEIAPGSHLWGYDVTYADGVTTLYLQKAPVLGTEPGRPLAGVTVLLDAGHGGSDTGAAGIGGATGTAEKDVNLALTLAARDRLEQLGATVLMTRTDDSFPTLQERWAMEQAERPDFFIALHHNSTGLTKDTAGAKGLEVYYFERISGSFARSLMDAVSSATGREPDEPKWNYFYVNRVTFAPSVLFEFGYLVNPDEFEDCVSEQGIRAAADGVAEGVLRSIPVA</sequence>
<keyword evidence="4" id="KW-1185">Reference proteome</keyword>
<dbReference type="Gene3D" id="2.60.40.10">
    <property type="entry name" value="Immunoglobulins"/>
    <property type="match status" value="1"/>
</dbReference>
<dbReference type="AlphaFoldDB" id="A0A923L1A2"/>